<name>A0A077ZXR9_STYLE</name>
<feature type="compositionally biased region" description="Basic and acidic residues" evidence="1">
    <location>
        <begin position="392"/>
        <end position="404"/>
    </location>
</feature>
<feature type="region of interest" description="Disordered" evidence="1">
    <location>
        <begin position="428"/>
        <end position="463"/>
    </location>
</feature>
<sequence>MLTPMLRKTPSKLAVIQENAPKRQYVTPSMPKYKSDSSIDIEDVDDNQNQRKRIQTEQKRRMFKDLLYQSKNSQSSVSTSKTLNNVIASKMNKDIRDVRSQQTVHNNVKQQTAQQQQNQFQQQMNESSLQKGLQLIQRRQSVRRITFGLSQMNQRQSRQDSLGGIQKTKFRVNMEFLASVEQCLRNSFKSYNNGDIRFACHFLFNIIRIAHLKPHLAWLQNDFESEVRAYEKISVQYYYMGDLQKSKYYHQRALRGEVIGEDLRRSETSFESFKEVDNNGSTVVSTPSNRSSRRGLISSMRGITEDRAKIRVQLNQQTYEEAMREIEFQTDVFQQYEITSQQNGKNSEIAQLIIDSAADIYSKHLSLGVGPVIRIGTPVTELSLSQLPSPRGIKDDESKSKDEDNNSENNQSTMMREIKLLRAVRAQTESAERKKPLDPLFQEVIGKRDKREERRQRGKRNQRMSMSLISTKYLYERAYEKKQDYKLIARGNPNQGIVNHLSENRNMKIKFHLEKAKYKRTQDEYKDYQIWMRTQISMQQKMEVKEQKAIYIEEGKRRSMLKILQKQSVKHYGGLNLSAASTTINNLNINFSSSNGVSRQSSQLLGNLLSKLQTQKSNGSQSTQQ</sequence>
<feature type="compositionally biased region" description="Basic and acidic residues" evidence="1">
    <location>
        <begin position="445"/>
        <end position="455"/>
    </location>
</feature>
<dbReference type="Proteomes" id="UP000039865">
    <property type="component" value="Unassembled WGS sequence"/>
</dbReference>
<evidence type="ECO:0000313" key="3">
    <source>
        <dbReference type="Proteomes" id="UP000039865"/>
    </source>
</evidence>
<protein>
    <submittedName>
        <fullName evidence="2">Uncharacterized protein</fullName>
    </submittedName>
</protein>
<evidence type="ECO:0000256" key="1">
    <source>
        <dbReference type="SAM" id="MobiDB-lite"/>
    </source>
</evidence>
<keyword evidence="3" id="KW-1185">Reference proteome</keyword>
<gene>
    <name evidence="2" type="primary">Contig2957.g127</name>
    <name evidence="2" type="ORF">STYLEM_2297</name>
</gene>
<reference evidence="2 3" key="1">
    <citation type="submission" date="2014-06" db="EMBL/GenBank/DDBJ databases">
        <authorList>
            <person name="Swart Estienne"/>
        </authorList>
    </citation>
    <scope>NUCLEOTIDE SEQUENCE [LARGE SCALE GENOMIC DNA]</scope>
    <source>
        <strain evidence="2 3">130c</strain>
    </source>
</reference>
<evidence type="ECO:0000313" key="2">
    <source>
        <dbReference type="EMBL" id="CDW73321.1"/>
    </source>
</evidence>
<accession>A0A077ZXR9</accession>
<dbReference type="AlphaFoldDB" id="A0A077ZXR9"/>
<dbReference type="InParanoid" id="A0A077ZXR9"/>
<organism evidence="2 3">
    <name type="scientific">Stylonychia lemnae</name>
    <name type="common">Ciliate</name>
    <dbReference type="NCBI Taxonomy" id="5949"/>
    <lineage>
        <taxon>Eukaryota</taxon>
        <taxon>Sar</taxon>
        <taxon>Alveolata</taxon>
        <taxon>Ciliophora</taxon>
        <taxon>Intramacronucleata</taxon>
        <taxon>Spirotrichea</taxon>
        <taxon>Stichotrichia</taxon>
        <taxon>Sporadotrichida</taxon>
        <taxon>Oxytrichidae</taxon>
        <taxon>Stylonychinae</taxon>
        <taxon>Stylonychia</taxon>
    </lineage>
</organism>
<proteinExistence type="predicted"/>
<feature type="region of interest" description="Disordered" evidence="1">
    <location>
        <begin position="384"/>
        <end position="415"/>
    </location>
</feature>
<dbReference type="EMBL" id="CCKQ01002232">
    <property type="protein sequence ID" value="CDW73321.1"/>
    <property type="molecule type" value="Genomic_DNA"/>
</dbReference>